<comment type="caution">
    <text evidence="2">The sequence shown here is derived from an EMBL/GenBank/DDBJ whole genome shotgun (WGS) entry which is preliminary data.</text>
</comment>
<protein>
    <submittedName>
        <fullName evidence="2">Uncharacterized protein</fullName>
    </submittedName>
</protein>
<gene>
    <name evidence="2" type="ORF">H6H04_16230</name>
</gene>
<proteinExistence type="predicted"/>
<keyword evidence="1" id="KW-0472">Membrane</keyword>
<sequence>MKVIIAIVVIILLTVGIVWLIDKYVPKKMKPIIHLVLWAIIIVLGYMTFNSVYDEIKFNQVKEERFKVVVDRLIDIRDAELAYKEVHGEYTDSFDKLINFAENGQVPITQRRDTLVLDEERTKAFGGVETFKTLTLIDTLSFYSVKDSIFEGDTRYKTMMNVGVGKEGAKFDLKAGKLDDDNIPVFEASVDKAIVLDGLDKYLIQKEKQVMSVDGVNGPKLMVGSMEEVFTKGNWPKSYAKKE</sequence>
<reference evidence="2 3" key="1">
    <citation type="submission" date="2020-08" db="EMBL/GenBank/DDBJ databases">
        <title>Winogradskyella ouciana sp. nov., isolated from the hadal seawater of the Mariana Trench.</title>
        <authorList>
            <person name="He X."/>
        </authorList>
    </citation>
    <scope>NUCLEOTIDE SEQUENCE [LARGE SCALE GENOMIC DNA]</scope>
    <source>
        <strain evidence="2 3">KCTC 22026</strain>
    </source>
</reference>
<accession>A0ABR6Y5B9</accession>
<keyword evidence="1" id="KW-1133">Transmembrane helix</keyword>
<dbReference type="RefSeq" id="WP_186847046.1">
    <property type="nucleotide sequence ID" value="NZ_JACOME010000007.1"/>
</dbReference>
<feature type="transmembrane region" description="Helical" evidence="1">
    <location>
        <begin position="32"/>
        <end position="49"/>
    </location>
</feature>
<organism evidence="2 3">
    <name type="scientific">Winogradskyella echinorum</name>
    <dbReference type="NCBI Taxonomy" id="538189"/>
    <lineage>
        <taxon>Bacteria</taxon>
        <taxon>Pseudomonadati</taxon>
        <taxon>Bacteroidota</taxon>
        <taxon>Flavobacteriia</taxon>
        <taxon>Flavobacteriales</taxon>
        <taxon>Flavobacteriaceae</taxon>
        <taxon>Winogradskyella</taxon>
    </lineage>
</organism>
<evidence type="ECO:0000313" key="3">
    <source>
        <dbReference type="Proteomes" id="UP000607435"/>
    </source>
</evidence>
<evidence type="ECO:0000256" key="1">
    <source>
        <dbReference type="SAM" id="Phobius"/>
    </source>
</evidence>
<dbReference type="EMBL" id="JACOME010000007">
    <property type="protein sequence ID" value="MBC3847945.1"/>
    <property type="molecule type" value="Genomic_DNA"/>
</dbReference>
<keyword evidence="3" id="KW-1185">Reference proteome</keyword>
<name>A0ABR6Y5B9_9FLAO</name>
<feature type="transmembrane region" description="Helical" evidence="1">
    <location>
        <begin position="6"/>
        <end position="25"/>
    </location>
</feature>
<keyword evidence="1" id="KW-0812">Transmembrane</keyword>
<evidence type="ECO:0000313" key="2">
    <source>
        <dbReference type="EMBL" id="MBC3847945.1"/>
    </source>
</evidence>
<dbReference type="Proteomes" id="UP000607435">
    <property type="component" value="Unassembled WGS sequence"/>
</dbReference>